<dbReference type="AlphaFoldDB" id="A0A067TA37"/>
<sequence>TDTVPTSRSNFLQVAATRRKPTQANPFHGHVDGVKRGNAPYAIHRNKRLPNVIENSRDASRRFSRLLNKIVEKCEDASRETGCWLFLGAQHTSARGGTISYASPRLRSEAQSTASTLATEFNGAITTLLSARRADAVELQCKYEEAQALKQAADHQLLEQQKLIDTYRQQYGELNSASVVVSGLSSPMTD</sequence>
<proteinExistence type="predicted"/>
<gene>
    <name evidence="1" type="ORF">GALMADRAFT_67141</name>
</gene>
<dbReference type="Proteomes" id="UP000027222">
    <property type="component" value="Unassembled WGS sequence"/>
</dbReference>
<reference evidence="2" key="1">
    <citation type="journal article" date="2014" name="Proc. Natl. Acad. Sci. U.S.A.">
        <title>Extensive sampling of basidiomycete genomes demonstrates inadequacy of the white-rot/brown-rot paradigm for wood decay fungi.</title>
        <authorList>
            <person name="Riley R."/>
            <person name="Salamov A.A."/>
            <person name="Brown D.W."/>
            <person name="Nagy L.G."/>
            <person name="Floudas D."/>
            <person name="Held B.W."/>
            <person name="Levasseur A."/>
            <person name="Lombard V."/>
            <person name="Morin E."/>
            <person name="Otillar R."/>
            <person name="Lindquist E.A."/>
            <person name="Sun H."/>
            <person name="LaButti K.M."/>
            <person name="Schmutz J."/>
            <person name="Jabbour D."/>
            <person name="Luo H."/>
            <person name="Baker S.E."/>
            <person name="Pisabarro A.G."/>
            <person name="Walton J.D."/>
            <person name="Blanchette R.A."/>
            <person name="Henrissat B."/>
            <person name="Martin F."/>
            <person name="Cullen D."/>
            <person name="Hibbett D.S."/>
            <person name="Grigoriev I.V."/>
        </authorList>
    </citation>
    <scope>NUCLEOTIDE SEQUENCE [LARGE SCALE GENOMIC DNA]</scope>
    <source>
        <strain evidence="2">CBS 339.88</strain>
    </source>
</reference>
<evidence type="ECO:0000313" key="1">
    <source>
        <dbReference type="EMBL" id="KDR76769.1"/>
    </source>
</evidence>
<protein>
    <submittedName>
        <fullName evidence="1">Uncharacterized protein</fullName>
    </submittedName>
</protein>
<name>A0A067TA37_GALM3</name>
<accession>A0A067TA37</accession>
<dbReference type="EMBL" id="KL142378">
    <property type="protein sequence ID" value="KDR76769.1"/>
    <property type="molecule type" value="Genomic_DNA"/>
</dbReference>
<keyword evidence="2" id="KW-1185">Reference proteome</keyword>
<organism evidence="1 2">
    <name type="scientific">Galerina marginata (strain CBS 339.88)</name>
    <dbReference type="NCBI Taxonomy" id="685588"/>
    <lineage>
        <taxon>Eukaryota</taxon>
        <taxon>Fungi</taxon>
        <taxon>Dikarya</taxon>
        <taxon>Basidiomycota</taxon>
        <taxon>Agaricomycotina</taxon>
        <taxon>Agaricomycetes</taxon>
        <taxon>Agaricomycetidae</taxon>
        <taxon>Agaricales</taxon>
        <taxon>Agaricineae</taxon>
        <taxon>Strophariaceae</taxon>
        <taxon>Galerina</taxon>
    </lineage>
</organism>
<evidence type="ECO:0000313" key="2">
    <source>
        <dbReference type="Proteomes" id="UP000027222"/>
    </source>
</evidence>
<feature type="non-terminal residue" evidence="1">
    <location>
        <position position="1"/>
    </location>
</feature>
<dbReference type="OrthoDB" id="3060861at2759"/>
<dbReference type="HOGENOM" id="CLU_1431217_0_0_1"/>